<dbReference type="SMR" id="A2FJX0"/>
<dbReference type="EMBL" id="DS113837">
    <property type="protein sequence ID" value="EAX94796.1"/>
    <property type="molecule type" value="Genomic_DNA"/>
</dbReference>
<dbReference type="RefSeq" id="XP_001307726.1">
    <property type="nucleotide sequence ID" value="XM_001307725.1"/>
</dbReference>
<proteinExistence type="predicted"/>
<name>A2FJX0_TRIV3</name>
<dbReference type="Proteomes" id="UP000001542">
    <property type="component" value="Unassembled WGS sequence"/>
</dbReference>
<organism evidence="1 2">
    <name type="scientific">Trichomonas vaginalis (strain ATCC PRA-98 / G3)</name>
    <dbReference type="NCBI Taxonomy" id="412133"/>
    <lineage>
        <taxon>Eukaryota</taxon>
        <taxon>Metamonada</taxon>
        <taxon>Parabasalia</taxon>
        <taxon>Trichomonadida</taxon>
        <taxon>Trichomonadidae</taxon>
        <taxon>Trichomonas</taxon>
    </lineage>
</organism>
<dbReference type="InParanoid" id="A2FJX0"/>
<dbReference type="VEuPathDB" id="TrichDB:TVAG_372220"/>
<accession>A2FJX0</accession>
<protein>
    <recommendedName>
        <fullName evidence="3">Mediator of RNA polymerase II transcription subunit 17</fullName>
    </recommendedName>
</protein>
<evidence type="ECO:0000313" key="2">
    <source>
        <dbReference type="Proteomes" id="UP000001542"/>
    </source>
</evidence>
<reference evidence="1" key="2">
    <citation type="journal article" date="2007" name="Science">
        <title>Draft genome sequence of the sexually transmitted pathogen Trichomonas vaginalis.</title>
        <authorList>
            <person name="Carlton J.M."/>
            <person name="Hirt R.P."/>
            <person name="Silva J.C."/>
            <person name="Delcher A.L."/>
            <person name="Schatz M."/>
            <person name="Zhao Q."/>
            <person name="Wortman J.R."/>
            <person name="Bidwell S.L."/>
            <person name="Alsmark U.C.M."/>
            <person name="Besteiro S."/>
            <person name="Sicheritz-Ponten T."/>
            <person name="Noel C.J."/>
            <person name="Dacks J.B."/>
            <person name="Foster P.G."/>
            <person name="Simillion C."/>
            <person name="Van de Peer Y."/>
            <person name="Miranda-Saavedra D."/>
            <person name="Barton G.J."/>
            <person name="Westrop G.D."/>
            <person name="Mueller S."/>
            <person name="Dessi D."/>
            <person name="Fiori P.L."/>
            <person name="Ren Q."/>
            <person name="Paulsen I."/>
            <person name="Zhang H."/>
            <person name="Bastida-Corcuera F.D."/>
            <person name="Simoes-Barbosa A."/>
            <person name="Brown M.T."/>
            <person name="Hayes R.D."/>
            <person name="Mukherjee M."/>
            <person name="Okumura C.Y."/>
            <person name="Schneider R."/>
            <person name="Smith A.J."/>
            <person name="Vanacova S."/>
            <person name="Villalvazo M."/>
            <person name="Haas B.J."/>
            <person name="Pertea M."/>
            <person name="Feldblyum T.V."/>
            <person name="Utterback T.R."/>
            <person name="Shu C.L."/>
            <person name="Osoegawa K."/>
            <person name="de Jong P.J."/>
            <person name="Hrdy I."/>
            <person name="Horvathova L."/>
            <person name="Zubacova Z."/>
            <person name="Dolezal P."/>
            <person name="Malik S.B."/>
            <person name="Logsdon J.M. Jr."/>
            <person name="Henze K."/>
            <person name="Gupta A."/>
            <person name="Wang C.C."/>
            <person name="Dunne R.L."/>
            <person name="Upcroft J.A."/>
            <person name="Upcroft P."/>
            <person name="White O."/>
            <person name="Salzberg S.L."/>
            <person name="Tang P."/>
            <person name="Chiu C.-H."/>
            <person name="Lee Y.-S."/>
            <person name="Embley T.M."/>
            <person name="Coombs G.H."/>
            <person name="Mottram J.C."/>
            <person name="Tachezy J."/>
            <person name="Fraser-Liggett C.M."/>
            <person name="Johnson P.J."/>
        </authorList>
    </citation>
    <scope>NUCLEOTIDE SEQUENCE [LARGE SCALE GENOMIC DNA]</scope>
    <source>
        <strain evidence="1">G3</strain>
    </source>
</reference>
<keyword evidence="2" id="KW-1185">Reference proteome</keyword>
<dbReference type="AlphaFoldDB" id="A2FJX0"/>
<gene>
    <name evidence="1" type="ORF">TVAG_372220</name>
</gene>
<dbReference type="OrthoDB" id="10264001at2759"/>
<evidence type="ECO:0008006" key="3">
    <source>
        <dbReference type="Google" id="ProtNLM"/>
    </source>
</evidence>
<reference evidence="1" key="1">
    <citation type="submission" date="2006-10" db="EMBL/GenBank/DDBJ databases">
        <authorList>
            <person name="Amadeo P."/>
            <person name="Zhao Q."/>
            <person name="Wortman J."/>
            <person name="Fraser-Liggett C."/>
            <person name="Carlton J."/>
        </authorList>
    </citation>
    <scope>NUCLEOTIDE SEQUENCE</scope>
    <source>
        <strain evidence="1">G3</strain>
    </source>
</reference>
<sequence length="475" mass="54583">MHHISIQIINDTDSSDSFDDFGVFLDDDIGDKDVFMSMWNYNPNTGTDNQPKDQAALDDISEAFVNLKSALNDIAVLKNNFQSNISKKNFASGKVPLESENPDEDFVAFQALRQKKIQLEESSQFLFNSAASLQKEVESTRQYFREVDQVSQRFPLKLVSTPDKTTKIAIDTAYSTNNYIFLNEKENTDGSDSCIEWALSVNTHFSFNGKSFMLESNSSFIRCFFDLMCHQLFERIKDDQIKSAIHYSADKDSRSVYFDIGTKETWVFELGALKEVGDIPVWIPKLIHYIIDPKSQPATYMRQLLYYLNTLNSLRTTFMDRFLYSDFCQLIVKEQPCCSAFQISSPHLAIPYIAFIDKWRVSLTETPNEMRCIPYSTDGRGLTPSLEKWCDITFTALFLSMAEKITRSFGYVFKNKNQYGTAAFGGRKIKFKPLPKSRDVEISITSHATKKRNWNQVPGSDYFERMCVILFTDLN</sequence>
<dbReference type="KEGG" id="tva:4752538"/>
<evidence type="ECO:0000313" key="1">
    <source>
        <dbReference type="EMBL" id="EAX94796.1"/>
    </source>
</evidence>
<dbReference type="VEuPathDB" id="TrichDB:TVAGG3_0348100"/>